<keyword evidence="1 2" id="KW-0238">DNA-binding</keyword>
<evidence type="ECO:0000256" key="1">
    <source>
        <dbReference type="ARBA" id="ARBA00023125"/>
    </source>
</evidence>
<gene>
    <name evidence="6" type="ORF">ACFO6Q_00110</name>
</gene>
<organism evidence="6 7">
    <name type="scientific">Dokdonella ginsengisoli</name>
    <dbReference type="NCBI Taxonomy" id="363846"/>
    <lineage>
        <taxon>Bacteria</taxon>
        <taxon>Pseudomonadati</taxon>
        <taxon>Pseudomonadota</taxon>
        <taxon>Gammaproteobacteria</taxon>
        <taxon>Lysobacterales</taxon>
        <taxon>Rhodanobacteraceae</taxon>
        <taxon>Dokdonella</taxon>
    </lineage>
</organism>
<proteinExistence type="predicted"/>
<feature type="region of interest" description="Disordered" evidence="3">
    <location>
        <begin position="788"/>
        <end position="807"/>
    </location>
</feature>
<dbReference type="InterPro" id="IPR011990">
    <property type="entry name" value="TPR-like_helical_dom_sf"/>
</dbReference>
<dbReference type="InterPro" id="IPR036388">
    <property type="entry name" value="WH-like_DNA-bd_sf"/>
</dbReference>
<protein>
    <submittedName>
        <fullName evidence="6">Winged helix-turn-helix domain-containing protein</fullName>
    </submittedName>
</protein>
<dbReference type="EMBL" id="JBHSHD010000001">
    <property type="protein sequence ID" value="MFC4818708.1"/>
    <property type="molecule type" value="Genomic_DNA"/>
</dbReference>
<name>A0ABV9QN70_9GAMM</name>
<dbReference type="Pfam" id="PF00486">
    <property type="entry name" value="Trans_reg_C"/>
    <property type="match status" value="1"/>
</dbReference>
<dbReference type="Proteomes" id="UP001595886">
    <property type="component" value="Unassembled WGS sequence"/>
</dbReference>
<comment type="caution">
    <text evidence="6">The sequence shown here is derived from an EMBL/GenBank/DDBJ whole genome shotgun (WGS) entry which is preliminary data.</text>
</comment>
<dbReference type="SMART" id="SM00862">
    <property type="entry name" value="Trans_reg_C"/>
    <property type="match status" value="1"/>
</dbReference>
<feature type="DNA-binding region" description="OmpR/PhoB-type" evidence="2">
    <location>
        <begin position="3"/>
        <end position="101"/>
    </location>
</feature>
<feature type="transmembrane region" description="Helical" evidence="4">
    <location>
        <begin position="148"/>
        <end position="168"/>
    </location>
</feature>
<reference evidence="7" key="1">
    <citation type="journal article" date="2019" name="Int. J. Syst. Evol. Microbiol.">
        <title>The Global Catalogue of Microorganisms (GCM) 10K type strain sequencing project: providing services to taxonomists for standard genome sequencing and annotation.</title>
        <authorList>
            <consortium name="The Broad Institute Genomics Platform"/>
            <consortium name="The Broad Institute Genome Sequencing Center for Infectious Disease"/>
            <person name="Wu L."/>
            <person name="Ma J."/>
        </authorList>
    </citation>
    <scope>NUCLEOTIDE SEQUENCE [LARGE SCALE GENOMIC DNA]</scope>
    <source>
        <strain evidence="7">CCUG 30340</strain>
    </source>
</reference>
<dbReference type="Gene3D" id="1.10.10.10">
    <property type="entry name" value="Winged helix-like DNA-binding domain superfamily/Winged helix DNA-binding domain"/>
    <property type="match status" value="1"/>
</dbReference>
<dbReference type="SUPFAM" id="SSF46894">
    <property type="entry name" value="C-terminal effector domain of the bipartite response regulators"/>
    <property type="match status" value="1"/>
</dbReference>
<dbReference type="CDD" id="cd00383">
    <property type="entry name" value="trans_reg_C"/>
    <property type="match status" value="1"/>
</dbReference>
<dbReference type="PROSITE" id="PS51755">
    <property type="entry name" value="OMPR_PHOB"/>
    <property type="match status" value="1"/>
</dbReference>
<evidence type="ECO:0000256" key="4">
    <source>
        <dbReference type="SAM" id="Phobius"/>
    </source>
</evidence>
<dbReference type="SUPFAM" id="SSF48452">
    <property type="entry name" value="TPR-like"/>
    <property type="match status" value="2"/>
</dbReference>
<dbReference type="InterPro" id="IPR001867">
    <property type="entry name" value="OmpR/PhoB-type_DNA-bd"/>
</dbReference>
<evidence type="ECO:0000313" key="6">
    <source>
        <dbReference type="EMBL" id="MFC4818708.1"/>
    </source>
</evidence>
<evidence type="ECO:0000256" key="2">
    <source>
        <dbReference type="PROSITE-ProRule" id="PRU01091"/>
    </source>
</evidence>
<dbReference type="InterPro" id="IPR016032">
    <property type="entry name" value="Sig_transdc_resp-reg_C-effctor"/>
</dbReference>
<evidence type="ECO:0000256" key="3">
    <source>
        <dbReference type="SAM" id="MobiDB-lite"/>
    </source>
</evidence>
<dbReference type="RefSeq" id="WP_380018433.1">
    <property type="nucleotide sequence ID" value="NZ_JBHSHD010000001.1"/>
</dbReference>
<sequence>MIRRLYHFGDCTVDVAARELCQAGTRVPLSPSVFDCIAYLLEHRDRAVGRDELVSAVWGRTSVTESLVGKTLVKARRAVGDNGAQQDVILTVPRFGFHWIAPVRVEESEADAAPVVPVAATAVPPVPAAPSPSVPPSSSAPARRVRRMPVAIGALALVACAVLGGWLYRSNSSVPGSAATAAVARDERLAVVPVEITGRAEDAWLRLGLMDLIAQRLRADGLAVVPSDVVVRVSGQAPADDAARVLREATGAGTLVAASARRSGKDWIVSAVLREADGREREVEARAADAVSVGRETADRLLRLLGREVPEERMALALSLAEVSQRVDAALLTNDFDAARRAIAAASAADQAAPELQLRLSEIDYRLGVSDAARERLERLLPALPVETEPALRARALTGLGAIALKQNRAEVALPPLDEAIALLDRQNEPESLGHALTGRGIAHAMRAEYDEAGRDFARARIAFELSGDAHAAARVDINEGAVATMRDRPGDALPLFERAAQRFERLDAPTDLVNTLGNEVDARLALLQPAAALAASERMMARMERIRNPIERRVFLVIRARALAAVGRIAEARALLADLLQDADPEREASVLGEARAQQAAIDLAAGETATAAALARQAIAALDGAEFAHARAEAWRVLVLSLLRRNEQAAATQEGARFADWAGAAGRVSVLALARLAQGELLAARDGSLAAEPAFLDARRIAEQAGVPKDIATATIAGARVLIAAGDLPRAAEAAGQLARWADRDFDCALLQVHLYHALGQREAWDTSLARARALAGERRIAADLQREPGAPAPIGRAEPVVSLH</sequence>
<keyword evidence="7" id="KW-1185">Reference proteome</keyword>
<accession>A0ABV9QN70</accession>
<keyword evidence="4" id="KW-0472">Membrane</keyword>
<evidence type="ECO:0000313" key="7">
    <source>
        <dbReference type="Proteomes" id="UP001595886"/>
    </source>
</evidence>
<keyword evidence="4" id="KW-0812">Transmembrane</keyword>
<feature type="domain" description="OmpR/PhoB-type" evidence="5">
    <location>
        <begin position="3"/>
        <end position="101"/>
    </location>
</feature>
<evidence type="ECO:0000259" key="5">
    <source>
        <dbReference type="PROSITE" id="PS51755"/>
    </source>
</evidence>
<dbReference type="Gene3D" id="1.25.40.10">
    <property type="entry name" value="Tetratricopeptide repeat domain"/>
    <property type="match status" value="1"/>
</dbReference>
<keyword evidence="4" id="KW-1133">Transmembrane helix</keyword>